<keyword evidence="5" id="KW-1185">Reference proteome</keyword>
<dbReference type="AlphaFoldDB" id="A0A0C2SM83"/>
<dbReference type="PANTHER" id="PTHR10039:SF14">
    <property type="entry name" value="NACHT DOMAIN-CONTAINING PROTEIN"/>
    <property type="match status" value="1"/>
</dbReference>
<dbReference type="HOGENOM" id="CLU_000288_6_8_1"/>
<organism evidence="4 5">
    <name type="scientific">Amanita muscaria (strain Koide BX008)</name>
    <dbReference type="NCBI Taxonomy" id="946122"/>
    <lineage>
        <taxon>Eukaryota</taxon>
        <taxon>Fungi</taxon>
        <taxon>Dikarya</taxon>
        <taxon>Basidiomycota</taxon>
        <taxon>Agaricomycotina</taxon>
        <taxon>Agaricomycetes</taxon>
        <taxon>Agaricomycetidae</taxon>
        <taxon>Agaricales</taxon>
        <taxon>Pluteineae</taxon>
        <taxon>Amanitaceae</taxon>
        <taxon>Amanita</taxon>
    </lineage>
</organism>
<evidence type="ECO:0000313" key="4">
    <source>
        <dbReference type="EMBL" id="KIL64340.1"/>
    </source>
</evidence>
<dbReference type="InterPro" id="IPR027417">
    <property type="entry name" value="P-loop_NTPase"/>
</dbReference>
<dbReference type="Gene3D" id="3.40.50.300">
    <property type="entry name" value="P-loop containing nucleotide triphosphate hydrolases"/>
    <property type="match status" value="1"/>
</dbReference>
<feature type="compositionally biased region" description="Polar residues" evidence="2">
    <location>
        <begin position="20"/>
        <end position="39"/>
    </location>
</feature>
<evidence type="ECO:0000256" key="1">
    <source>
        <dbReference type="ARBA" id="ARBA00022737"/>
    </source>
</evidence>
<dbReference type="InterPro" id="IPR056884">
    <property type="entry name" value="NPHP3-like_N"/>
</dbReference>
<dbReference type="STRING" id="946122.A0A0C2SM83"/>
<evidence type="ECO:0000259" key="3">
    <source>
        <dbReference type="Pfam" id="PF24883"/>
    </source>
</evidence>
<dbReference type="EMBL" id="KN818250">
    <property type="protein sequence ID" value="KIL64340.1"/>
    <property type="molecule type" value="Genomic_DNA"/>
</dbReference>
<accession>A0A0C2SM83</accession>
<dbReference type="Proteomes" id="UP000054549">
    <property type="component" value="Unassembled WGS sequence"/>
</dbReference>
<gene>
    <name evidence="4" type="ORF">M378DRAFT_163366</name>
</gene>
<feature type="domain" description="Nephrocystin 3-like N-terminal" evidence="3">
    <location>
        <begin position="98"/>
        <end position="253"/>
    </location>
</feature>
<dbReference type="SUPFAM" id="SSF52540">
    <property type="entry name" value="P-loop containing nucleoside triphosphate hydrolases"/>
    <property type="match status" value="1"/>
</dbReference>
<dbReference type="InParanoid" id="A0A0C2SM83"/>
<evidence type="ECO:0000256" key="2">
    <source>
        <dbReference type="SAM" id="MobiDB-lite"/>
    </source>
</evidence>
<keyword evidence="1" id="KW-0677">Repeat</keyword>
<name>A0A0C2SM83_AMAMK</name>
<proteinExistence type="predicted"/>
<sequence>MIFPVPRPSCPPTPHSPQSGDCSRTNNQNNHGVIGNGSDNLVNTGNNNLFTITQITNAEGEDVELDKLLDGYLSKDALHNSFHSPPECYSDTRKTIRKEVGEWTDDSSTKSPLLWLHGPAGVGKSVIAKTIAGSNDQVVATFFFATSSDRSAATLFPTLAWQLARRIPETKQHIIASLKNNGSLLTSEIKEQFDHLIAQPLKKCTMTSTSLPVMVIDGIDECTDEYMLSQFLQVLVRAGESGDMPLRFIISSRPEPRIRAILKRIQNDSEEVGCQSSVPNPLQQLTFAFQ</sequence>
<dbReference type="Pfam" id="PF24883">
    <property type="entry name" value="NPHP3_N"/>
    <property type="match status" value="1"/>
</dbReference>
<dbReference type="PANTHER" id="PTHR10039">
    <property type="entry name" value="AMELOGENIN"/>
    <property type="match status" value="1"/>
</dbReference>
<dbReference type="OrthoDB" id="2683869at2759"/>
<evidence type="ECO:0000313" key="5">
    <source>
        <dbReference type="Proteomes" id="UP000054549"/>
    </source>
</evidence>
<protein>
    <recommendedName>
        <fullName evidence="3">Nephrocystin 3-like N-terminal domain-containing protein</fullName>
    </recommendedName>
</protein>
<reference evidence="4 5" key="1">
    <citation type="submission" date="2014-04" db="EMBL/GenBank/DDBJ databases">
        <title>Evolutionary Origins and Diversification of the Mycorrhizal Mutualists.</title>
        <authorList>
            <consortium name="DOE Joint Genome Institute"/>
            <consortium name="Mycorrhizal Genomics Consortium"/>
            <person name="Kohler A."/>
            <person name="Kuo A."/>
            <person name="Nagy L.G."/>
            <person name="Floudas D."/>
            <person name="Copeland A."/>
            <person name="Barry K.W."/>
            <person name="Cichocki N."/>
            <person name="Veneault-Fourrey C."/>
            <person name="LaButti K."/>
            <person name="Lindquist E.A."/>
            <person name="Lipzen A."/>
            <person name="Lundell T."/>
            <person name="Morin E."/>
            <person name="Murat C."/>
            <person name="Riley R."/>
            <person name="Ohm R."/>
            <person name="Sun H."/>
            <person name="Tunlid A."/>
            <person name="Henrissat B."/>
            <person name="Grigoriev I.V."/>
            <person name="Hibbett D.S."/>
            <person name="Martin F."/>
        </authorList>
    </citation>
    <scope>NUCLEOTIDE SEQUENCE [LARGE SCALE GENOMIC DNA]</scope>
    <source>
        <strain evidence="4 5">Koide BX008</strain>
    </source>
</reference>
<feature type="region of interest" description="Disordered" evidence="2">
    <location>
        <begin position="1"/>
        <end position="39"/>
    </location>
</feature>
<feature type="compositionally biased region" description="Pro residues" evidence="2">
    <location>
        <begin position="1"/>
        <end position="15"/>
    </location>
</feature>